<keyword evidence="4 12" id="KW-0808">Transferase</keyword>
<dbReference type="InterPro" id="IPR048254">
    <property type="entry name" value="CDP_ALCOHOL_P_TRANSF_CS"/>
</dbReference>
<feature type="transmembrane region" description="Helical" evidence="13">
    <location>
        <begin position="94"/>
        <end position="119"/>
    </location>
</feature>
<comment type="subcellular location">
    <subcellularLocation>
        <location evidence="1">Membrane</location>
        <topology evidence="1">Multi-pass membrane protein</topology>
    </subcellularLocation>
</comment>
<dbReference type="InterPro" id="IPR004570">
    <property type="entry name" value="Phosphatidylglycerol_P_synth"/>
</dbReference>
<evidence type="ECO:0000256" key="6">
    <source>
        <dbReference type="ARBA" id="ARBA00022989"/>
    </source>
</evidence>
<keyword evidence="10" id="KW-1208">Phospholipid metabolism</keyword>
<evidence type="ECO:0000256" key="9">
    <source>
        <dbReference type="ARBA" id="ARBA00023209"/>
    </source>
</evidence>
<sequence length="206" mass="22917">MTDSVSDQPRRAASEGARPSNWNVPNVLTVIRIILVPVYVAFLFIGPEDFTWRLWATIVFVVAMLTDLADGHIARKHNLVTDFGKLWDPVADKALTGAAFVSLSVLGELPWYFTVIILVREWGITWVRAAIAKYGIMAANKGGKLKTLTQTFALILFSLGVSMLPGAVEFLAWVLMWAALLLTVVTGFDYLRHAWAIRQKGREQEG</sequence>
<evidence type="ECO:0000256" key="1">
    <source>
        <dbReference type="ARBA" id="ARBA00004141"/>
    </source>
</evidence>
<evidence type="ECO:0000256" key="7">
    <source>
        <dbReference type="ARBA" id="ARBA00023098"/>
    </source>
</evidence>
<name>A0ABP9FH86_9ACTN</name>
<keyword evidence="7" id="KW-0443">Lipid metabolism</keyword>
<evidence type="ECO:0000313" key="15">
    <source>
        <dbReference type="Proteomes" id="UP001501521"/>
    </source>
</evidence>
<evidence type="ECO:0000256" key="2">
    <source>
        <dbReference type="ARBA" id="ARBA00010441"/>
    </source>
</evidence>
<dbReference type="InterPro" id="IPR043130">
    <property type="entry name" value="CDP-OH_PTrfase_TM_dom"/>
</dbReference>
<evidence type="ECO:0000256" key="11">
    <source>
        <dbReference type="NCBIfam" id="TIGR00560"/>
    </source>
</evidence>
<keyword evidence="6 13" id="KW-1133">Transmembrane helix</keyword>
<evidence type="ECO:0000256" key="4">
    <source>
        <dbReference type="ARBA" id="ARBA00022679"/>
    </source>
</evidence>
<dbReference type="InterPro" id="IPR000462">
    <property type="entry name" value="CDP-OH_P_trans"/>
</dbReference>
<gene>
    <name evidence="14" type="ORF">GCM10025789_22590</name>
</gene>
<evidence type="ECO:0000256" key="3">
    <source>
        <dbReference type="ARBA" id="ARBA00022516"/>
    </source>
</evidence>
<dbReference type="Gene3D" id="1.20.120.1760">
    <property type="match status" value="1"/>
</dbReference>
<dbReference type="PANTHER" id="PTHR14269">
    <property type="entry name" value="CDP-DIACYLGLYCEROL--GLYCEROL-3-PHOSPHATE 3-PHOSPHATIDYLTRANSFERASE-RELATED"/>
    <property type="match status" value="1"/>
</dbReference>
<feature type="transmembrane region" description="Helical" evidence="13">
    <location>
        <begin position="27"/>
        <end position="45"/>
    </location>
</feature>
<evidence type="ECO:0000256" key="10">
    <source>
        <dbReference type="ARBA" id="ARBA00023264"/>
    </source>
</evidence>
<feature type="transmembrane region" description="Helical" evidence="13">
    <location>
        <begin position="52"/>
        <end position="74"/>
    </location>
</feature>
<dbReference type="PIRSF" id="PIRSF000847">
    <property type="entry name" value="Phos_ph_gly_syn"/>
    <property type="match status" value="1"/>
</dbReference>
<dbReference type="Pfam" id="PF01066">
    <property type="entry name" value="CDP-OH_P_transf"/>
    <property type="match status" value="1"/>
</dbReference>
<dbReference type="NCBIfam" id="TIGR00560">
    <property type="entry name" value="pgsA"/>
    <property type="match status" value="1"/>
</dbReference>
<comment type="caution">
    <text evidence="14">The sequence shown here is derived from an EMBL/GenBank/DDBJ whole genome shotgun (WGS) entry which is preliminary data.</text>
</comment>
<keyword evidence="9" id="KW-0594">Phospholipid biosynthesis</keyword>
<evidence type="ECO:0000256" key="13">
    <source>
        <dbReference type="SAM" id="Phobius"/>
    </source>
</evidence>
<keyword evidence="8 13" id="KW-0472">Membrane</keyword>
<evidence type="ECO:0000256" key="12">
    <source>
        <dbReference type="RuleBase" id="RU003750"/>
    </source>
</evidence>
<evidence type="ECO:0000313" key="14">
    <source>
        <dbReference type="EMBL" id="GAA4903221.1"/>
    </source>
</evidence>
<dbReference type="EMBL" id="BAABLV010000036">
    <property type="protein sequence ID" value="GAA4903221.1"/>
    <property type="molecule type" value="Genomic_DNA"/>
</dbReference>
<comment type="similarity">
    <text evidence="2 12">Belongs to the CDP-alcohol phosphatidyltransferase class-I family.</text>
</comment>
<keyword evidence="3" id="KW-0444">Lipid biosynthesis</keyword>
<evidence type="ECO:0000256" key="8">
    <source>
        <dbReference type="ARBA" id="ARBA00023136"/>
    </source>
</evidence>
<protein>
    <recommendedName>
        <fullName evidence="11">CDP-diacylglycerol--glycerol-3-phosphate 3-phosphatidyltransferase</fullName>
        <ecNumber evidence="11">2.7.8.5</ecNumber>
    </recommendedName>
</protein>
<keyword evidence="5 13" id="KW-0812">Transmembrane</keyword>
<dbReference type="PANTHER" id="PTHR14269:SF52">
    <property type="entry name" value="PHOSPHATIDYLGLYCEROPHOSPHATE SYNTHASE-RELATED"/>
    <property type="match status" value="1"/>
</dbReference>
<proteinExistence type="inferred from homology"/>
<evidence type="ECO:0000256" key="5">
    <source>
        <dbReference type="ARBA" id="ARBA00022692"/>
    </source>
</evidence>
<dbReference type="Proteomes" id="UP001501521">
    <property type="component" value="Unassembled WGS sequence"/>
</dbReference>
<dbReference type="InterPro" id="IPR050324">
    <property type="entry name" value="CDP-alcohol_PTase-I"/>
</dbReference>
<feature type="transmembrane region" description="Helical" evidence="13">
    <location>
        <begin position="147"/>
        <end position="164"/>
    </location>
</feature>
<feature type="transmembrane region" description="Helical" evidence="13">
    <location>
        <begin position="170"/>
        <end position="191"/>
    </location>
</feature>
<keyword evidence="15" id="KW-1185">Reference proteome</keyword>
<dbReference type="EC" id="2.7.8.5" evidence="11"/>
<reference evidence="15" key="1">
    <citation type="journal article" date="2019" name="Int. J. Syst. Evol. Microbiol.">
        <title>The Global Catalogue of Microorganisms (GCM) 10K type strain sequencing project: providing services to taxonomists for standard genome sequencing and annotation.</title>
        <authorList>
            <consortium name="The Broad Institute Genomics Platform"/>
            <consortium name="The Broad Institute Genome Sequencing Center for Infectious Disease"/>
            <person name="Wu L."/>
            <person name="Ma J."/>
        </authorList>
    </citation>
    <scope>NUCLEOTIDE SEQUENCE [LARGE SCALE GENOMIC DNA]</scope>
    <source>
        <strain evidence="15">JCM 19125</strain>
    </source>
</reference>
<organism evidence="14 15">
    <name type="scientific">Tessaracoccus lubricantis</name>
    <dbReference type="NCBI Taxonomy" id="545543"/>
    <lineage>
        <taxon>Bacteria</taxon>
        <taxon>Bacillati</taxon>
        <taxon>Actinomycetota</taxon>
        <taxon>Actinomycetes</taxon>
        <taxon>Propionibacteriales</taxon>
        <taxon>Propionibacteriaceae</taxon>
        <taxon>Tessaracoccus</taxon>
    </lineage>
</organism>
<dbReference type="PROSITE" id="PS00379">
    <property type="entry name" value="CDP_ALCOHOL_P_TRANSF"/>
    <property type="match status" value="1"/>
</dbReference>
<accession>A0ABP9FH86</accession>